<gene>
    <name evidence="1" type="ORF">AWN73_20170</name>
</gene>
<dbReference type="RefSeq" id="WP_003406522.1">
    <property type="nucleotide sequence ID" value="NZ_CP013240.1"/>
</dbReference>
<proteinExistence type="predicted"/>
<dbReference type="AlphaFoldDB" id="A0A2S7F5G6"/>
<name>A0A2S7F5G6_CLOBU</name>
<evidence type="ECO:0000313" key="1">
    <source>
        <dbReference type="EMBL" id="PPV11989.1"/>
    </source>
</evidence>
<evidence type="ECO:0000313" key="2">
    <source>
        <dbReference type="Proteomes" id="UP000238081"/>
    </source>
</evidence>
<reference evidence="1 2" key="1">
    <citation type="submission" date="2016-01" db="EMBL/GenBank/DDBJ databases">
        <title>Characterization of the Clostridium difficile lineages that are prevalent in Hong Kong and China.</title>
        <authorList>
            <person name="Kwok J.S.-L."/>
            <person name="Lam W.-Y."/>
            <person name="Ip M."/>
            <person name="Chan T.-F."/>
            <person name="Hawkey P.M."/>
            <person name="Tsui S.K.-W."/>
        </authorList>
    </citation>
    <scope>NUCLEOTIDE SEQUENCE [LARGE SCALE GENOMIC DNA]</scope>
    <source>
        <strain evidence="1 2">300064</strain>
    </source>
</reference>
<accession>A0A2S7F5G6</accession>
<protein>
    <submittedName>
        <fullName evidence="1">Uncharacterized protein</fullName>
    </submittedName>
</protein>
<dbReference type="EMBL" id="LRDH01000171">
    <property type="protein sequence ID" value="PPV11989.1"/>
    <property type="molecule type" value="Genomic_DNA"/>
</dbReference>
<organism evidence="1 2">
    <name type="scientific">Clostridium butyricum</name>
    <dbReference type="NCBI Taxonomy" id="1492"/>
    <lineage>
        <taxon>Bacteria</taxon>
        <taxon>Bacillati</taxon>
        <taxon>Bacillota</taxon>
        <taxon>Clostridia</taxon>
        <taxon>Eubacteriales</taxon>
        <taxon>Clostridiaceae</taxon>
        <taxon>Clostridium</taxon>
    </lineage>
</organism>
<dbReference type="Proteomes" id="UP000238081">
    <property type="component" value="Unassembled WGS sequence"/>
</dbReference>
<sequence length="196" mass="22938">MDYKSMELDDLAGYINLQLEKGRNFTEVAVEDFSCNESTLRKRLTGKKLYKRIGNKYVRQCQTIDDKNQNSNEINDVRQSVRQDVTDGNSTQIINETKAQSIMVSPSDNEKFLGLISNYELIMKMLDNYKNNEDSFNKSNGLVVELPVEKKKDFRVTLRLNDVIYEEFKEFADRNKQFTVKELVSQALKEFIQKYK</sequence>
<comment type="caution">
    <text evidence="1">The sequence shown here is derived from an EMBL/GenBank/DDBJ whole genome shotgun (WGS) entry which is preliminary data.</text>
</comment>